<dbReference type="PANTHER" id="PTHR10252">
    <property type="entry name" value="HISTONE-LIKE TRANSCRIPTION FACTOR CCAAT-RELATED"/>
    <property type="match status" value="1"/>
</dbReference>
<dbReference type="Gene3D" id="1.10.20.10">
    <property type="entry name" value="Histone, subunit A"/>
    <property type="match status" value="1"/>
</dbReference>
<feature type="compositionally biased region" description="Basic residues" evidence="3">
    <location>
        <begin position="217"/>
        <end position="227"/>
    </location>
</feature>
<evidence type="ECO:0000256" key="3">
    <source>
        <dbReference type="SAM" id="MobiDB-lite"/>
    </source>
</evidence>
<protein>
    <recommendedName>
        <fullName evidence="4">Transcription factor CBF/NF-Y/archaeal histone domain-containing protein</fullName>
    </recommendedName>
</protein>
<evidence type="ECO:0000259" key="4">
    <source>
        <dbReference type="Pfam" id="PF00808"/>
    </source>
</evidence>
<dbReference type="EMBL" id="JAKJXO020000004">
    <property type="protein sequence ID" value="KAL1606485.1"/>
    <property type="molecule type" value="Genomic_DNA"/>
</dbReference>
<evidence type="ECO:0000256" key="2">
    <source>
        <dbReference type="ARBA" id="ARBA00023242"/>
    </source>
</evidence>
<organism evidence="5 6">
    <name type="scientific">Paraconiothyrium brasiliense</name>
    <dbReference type="NCBI Taxonomy" id="300254"/>
    <lineage>
        <taxon>Eukaryota</taxon>
        <taxon>Fungi</taxon>
        <taxon>Dikarya</taxon>
        <taxon>Ascomycota</taxon>
        <taxon>Pezizomycotina</taxon>
        <taxon>Dothideomycetes</taxon>
        <taxon>Pleosporomycetidae</taxon>
        <taxon>Pleosporales</taxon>
        <taxon>Massarineae</taxon>
        <taxon>Didymosphaeriaceae</taxon>
        <taxon>Paraconiothyrium</taxon>
    </lineage>
</organism>
<dbReference type="InterPro" id="IPR003958">
    <property type="entry name" value="CBFA_NFYB_domain"/>
</dbReference>
<comment type="caution">
    <text evidence="5">The sequence shown here is derived from an EMBL/GenBank/DDBJ whole genome shotgun (WGS) entry which is preliminary data.</text>
</comment>
<dbReference type="InterPro" id="IPR050568">
    <property type="entry name" value="Transcr_DNA_Rep_Reg"/>
</dbReference>
<feature type="compositionally biased region" description="Polar residues" evidence="3">
    <location>
        <begin position="1"/>
        <end position="19"/>
    </location>
</feature>
<feature type="domain" description="Transcription factor CBF/NF-Y/archaeal histone" evidence="4">
    <location>
        <begin position="118"/>
        <end position="181"/>
    </location>
</feature>
<dbReference type="InterPro" id="IPR009072">
    <property type="entry name" value="Histone-fold"/>
</dbReference>
<dbReference type="Pfam" id="PF00808">
    <property type="entry name" value="CBFD_NFYB_HMF"/>
    <property type="match status" value="1"/>
</dbReference>
<dbReference type="Proteomes" id="UP001521785">
    <property type="component" value="Unassembled WGS sequence"/>
</dbReference>
<reference evidence="5 6" key="1">
    <citation type="submission" date="2024-02" db="EMBL/GenBank/DDBJ databases">
        <title>De novo assembly and annotation of 12 fungi associated with fruit tree decline syndrome in Ontario, Canada.</title>
        <authorList>
            <person name="Sulman M."/>
            <person name="Ellouze W."/>
            <person name="Ilyukhin E."/>
        </authorList>
    </citation>
    <scope>NUCLEOTIDE SEQUENCE [LARGE SCALE GENOMIC DNA]</scope>
    <source>
        <strain evidence="5 6">M42-189</strain>
    </source>
</reference>
<evidence type="ECO:0000256" key="1">
    <source>
        <dbReference type="ARBA" id="ARBA00004123"/>
    </source>
</evidence>
<accession>A0ABR3RPY7</accession>
<dbReference type="SUPFAM" id="SSF47113">
    <property type="entry name" value="Histone-fold"/>
    <property type="match status" value="1"/>
</dbReference>
<comment type="subcellular location">
    <subcellularLocation>
        <location evidence="1">Nucleus</location>
    </subcellularLocation>
</comment>
<dbReference type="PANTHER" id="PTHR10252:SF5">
    <property type="entry name" value="DR1-ASSOCIATED COREPRESSOR"/>
    <property type="match status" value="1"/>
</dbReference>
<feature type="region of interest" description="Disordered" evidence="3">
    <location>
        <begin position="201"/>
        <end position="234"/>
    </location>
</feature>
<proteinExistence type="predicted"/>
<evidence type="ECO:0000313" key="6">
    <source>
        <dbReference type="Proteomes" id="UP001521785"/>
    </source>
</evidence>
<feature type="region of interest" description="Disordered" evidence="3">
    <location>
        <begin position="1"/>
        <end position="82"/>
    </location>
</feature>
<evidence type="ECO:0000313" key="5">
    <source>
        <dbReference type="EMBL" id="KAL1606485.1"/>
    </source>
</evidence>
<sequence length="234" mass="25178">MDSNSTWAPESPDLSTSHYSNDDEPVHPQHQGYRGSVSLSLPYSPPTSSPTLQAKALPLADTSPMPRGVRKEESMQDADYVPDADAPVTAVETPRGKGVKREDNGTPAAPADVNITVHFPVARIKRIMQADDDVGKVAQVTPVVVSKALELFMVSLVTKSAAEAKARNSKRVGAIHLKQAIANDPQFDFLTEIVAKVADAPAAAEKSEDAMDVDSGKKKKTSSRRKKKSDDDDF</sequence>
<name>A0ABR3RPY7_9PLEO</name>
<keyword evidence="6" id="KW-1185">Reference proteome</keyword>
<gene>
    <name evidence="5" type="ORF">SLS60_003889</name>
</gene>
<keyword evidence="2" id="KW-0539">Nucleus</keyword>
<dbReference type="CDD" id="cd22906">
    <property type="entry name" value="HFD_DRAP1"/>
    <property type="match status" value="1"/>
</dbReference>